<dbReference type="InterPro" id="IPR001841">
    <property type="entry name" value="Znf_RING"/>
</dbReference>
<dbReference type="PANTHER" id="PTHR11685">
    <property type="entry name" value="RBR FAMILY RING FINGER AND IBR DOMAIN-CONTAINING"/>
    <property type="match status" value="1"/>
</dbReference>
<evidence type="ECO:0000256" key="4">
    <source>
        <dbReference type="ARBA" id="ARBA00004906"/>
    </source>
</evidence>
<dbReference type="PROSITE" id="PS00518">
    <property type="entry name" value="ZF_RING_1"/>
    <property type="match status" value="1"/>
</dbReference>
<dbReference type="GO" id="GO:0016567">
    <property type="term" value="P:protein ubiquitination"/>
    <property type="evidence" value="ECO:0007669"/>
    <property type="project" value="InterPro"/>
</dbReference>
<keyword evidence="9" id="KW-0677">Repeat</keyword>
<accession>A0A9W3DFI4</accession>
<dbReference type="GO" id="GO:0061630">
    <property type="term" value="F:ubiquitin protein ligase activity"/>
    <property type="evidence" value="ECO:0007669"/>
    <property type="project" value="UniProtKB-EC"/>
</dbReference>
<keyword evidence="7" id="KW-0808">Transferase</keyword>
<keyword evidence="8" id="KW-0479">Metal-binding</keyword>
<comment type="function">
    <text evidence="3">Might act as an E3 ubiquitin-protein ligase, or as part of E3 complex, which accepts ubiquitin from specific E2 ubiquitin-conjugating enzymes and then transfers it to substrates.</text>
</comment>
<comment type="catalytic activity">
    <reaction evidence="1">
        <text>[E2 ubiquitin-conjugating enzyme]-S-ubiquitinyl-L-cysteine + [acceptor protein]-L-lysine = [E2 ubiquitin-conjugating enzyme]-L-cysteine + [acceptor protein]-N(6)-ubiquitinyl-L-lysine.</text>
        <dbReference type="EC" id="2.3.2.31"/>
    </reaction>
</comment>
<evidence type="ECO:0000256" key="2">
    <source>
        <dbReference type="ARBA" id="ARBA00001947"/>
    </source>
</evidence>
<reference evidence="17" key="2">
    <citation type="submission" date="2025-08" db="UniProtKB">
        <authorList>
            <consortium name="RefSeq"/>
        </authorList>
    </citation>
    <scope>IDENTIFICATION</scope>
    <source>
        <tissue evidence="17">Leaf</tissue>
    </source>
</reference>
<evidence type="ECO:0000256" key="10">
    <source>
        <dbReference type="ARBA" id="ARBA00022771"/>
    </source>
</evidence>
<dbReference type="PROSITE" id="PS50089">
    <property type="entry name" value="ZF_RING_2"/>
    <property type="match status" value="1"/>
</dbReference>
<keyword evidence="12" id="KW-0862">Zinc</keyword>
<keyword evidence="10 13" id="KW-0863">Zinc-finger</keyword>
<evidence type="ECO:0000259" key="15">
    <source>
        <dbReference type="PROSITE" id="PS51873"/>
    </source>
</evidence>
<comment type="pathway">
    <text evidence="4">Protein modification; protein ubiquitination.</text>
</comment>
<dbReference type="Proteomes" id="UP000504610">
    <property type="component" value="Chromosome 4"/>
</dbReference>
<evidence type="ECO:0000256" key="3">
    <source>
        <dbReference type="ARBA" id="ARBA00003976"/>
    </source>
</evidence>
<dbReference type="AlphaFoldDB" id="A0A9W3DFI4"/>
<dbReference type="InterPro" id="IPR002867">
    <property type="entry name" value="IBR_dom"/>
</dbReference>
<gene>
    <name evidence="17" type="primary">LOC108835092</name>
</gene>
<dbReference type="GO" id="GO:0008270">
    <property type="term" value="F:zinc ion binding"/>
    <property type="evidence" value="ECO:0007669"/>
    <property type="project" value="UniProtKB-KW"/>
</dbReference>
<evidence type="ECO:0000313" key="17">
    <source>
        <dbReference type="RefSeq" id="XP_056862641.1"/>
    </source>
</evidence>
<evidence type="ECO:0000256" key="5">
    <source>
        <dbReference type="ARBA" id="ARBA00005884"/>
    </source>
</evidence>
<dbReference type="InterPro" id="IPR031127">
    <property type="entry name" value="E3_UB_ligase_RBR"/>
</dbReference>
<dbReference type="Pfam" id="PF01485">
    <property type="entry name" value="IBR"/>
    <property type="match status" value="1"/>
</dbReference>
<dbReference type="GO" id="GO:0004523">
    <property type="term" value="F:RNA-DNA hybrid ribonuclease activity"/>
    <property type="evidence" value="ECO:0007669"/>
    <property type="project" value="InterPro"/>
</dbReference>
<sequence>MGKDRELATQEKVLVSKIIEEDADLCLELQLQEAITASALESTAGGCEADETNYKVDRLGYDLSLTRLAQESEDRLLAQKLVNDGKKDLDLLLSDKKLVHGMMQGGDKPSKKKGHEKAKTMPVYSSSIHETFRLYSKGLVSEGHLKDETRLFGGFGASICDSYDHPLVEMKKALGDELLALPEAVELTAIIHVLGWSLDLDLRRVTLYCDDSNILAYVTGKTQSEDSTIAKLVEEVTSLQSRFLSFKALPVRRDIISLVKLAKDAITSQTRWIEDGVEWETCPICYDYSQPQEMYEVPTCFHRVCMVCMRKQVTGLLHNWKGTQCPCCMTEIRIEDCKPIADPAQVNLMIERKREDMINIADRVYCPNPSCSFLMSKRPLLMETRRVFLDAAESGARKCMECGFCFCINCATKWHYDLTCLQFRKTKAYKNSDRSDFEAAAERYGWKTCSVCQTTVELAEGCKHMTCSSVNMSSVTPADQNG</sequence>
<proteinExistence type="inferred from homology"/>
<evidence type="ECO:0000256" key="6">
    <source>
        <dbReference type="ARBA" id="ARBA00012251"/>
    </source>
</evidence>
<dbReference type="RefSeq" id="XP_056862641.1">
    <property type="nucleotide sequence ID" value="XM_057006661.1"/>
</dbReference>
<dbReference type="SMART" id="SM00647">
    <property type="entry name" value="IBR"/>
    <property type="match status" value="1"/>
</dbReference>
<dbReference type="GO" id="GO:0003676">
    <property type="term" value="F:nucleic acid binding"/>
    <property type="evidence" value="ECO:0007669"/>
    <property type="project" value="InterPro"/>
</dbReference>
<keyword evidence="11" id="KW-0833">Ubl conjugation pathway</keyword>
<comment type="similarity">
    <text evidence="5">Belongs to the RBR family. Ariadne subfamily.</text>
</comment>
<dbReference type="Pfam" id="PF13456">
    <property type="entry name" value="RVT_3"/>
    <property type="match status" value="1"/>
</dbReference>
<evidence type="ECO:0000256" key="8">
    <source>
        <dbReference type="ARBA" id="ARBA00022723"/>
    </source>
</evidence>
<dbReference type="InterPro" id="IPR036397">
    <property type="entry name" value="RNaseH_sf"/>
</dbReference>
<evidence type="ECO:0000256" key="9">
    <source>
        <dbReference type="ARBA" id="ARBA00022737"/>
    </source>
</evidence>
<evidence type="ECO:0000256" key="7">
    <source>
        <dbReference type="ARBA" id="ARBA00022679"/>
    </source>
</evidence>
<evidence type="ECO:0000256" key="13">
    <source>
        <dbReference type="PROSITE-ProRule" id="PRU00175"/>
    </source>
</evidence>
<dbReference type="OrthoDB" id="1080952at2759"/>
<dbReference type="SUPFAM" id="SSF57850">
    <property type="entry name" value="RING/U-box"/>
    <property type="match status" value="2"/>
</dbReference>
<dbReference type="Gene3D" id="3.30.40.10">
    <property type="entry name" value="Zinc/RING finger domain, C3HC4 (zinc finger)"/>
    <property type="match status" value="1"/>
</dbReference>
<dbReference type="GeneID" id="108835092"/>
<organism evidence="16 17">
    <name type="scientific">Raphanus sativus</name>
    <name type="common">Radish</name>
    <name type="synonym">Raphanus raphanistrum var. sativus</name>
    <dbReference type="NCBI Taxonomy" id="3726"/>
    <lineage>
        <taxon>Eukaryota</taxon>
        <taxon>Viridiplantae</taxon>
        <taxon>Streptophyta</taxon>
        <taxon>Embryophyta</taxon>
        <taxon>Tracheophyta</taxon>
        <taxon>Spermatophyta</taxon>
        <taxon>Magnoliopsida</taxon>
        <taxon>eudicotyledons</taxon>
        <taxon>Gunneridae</taxon>
        <taxon>Pentapetalae</taxon>
        <taxon>rosids</taxon>
        <taxon>malvids</taxon>
        <taxon>Brassicales</taxon>
        <taxon>Brassicaceae</taxon>
        <taxon>Brassiceae</taxon>
        <taxon>Raphanus</taxon>
    </lineage>
</organism>
<dbReference type="KEGG" id="rsz:108835092"/>
<evidence type="ECO:0000256" key="11">
    <source>
        <dbReference type="ARBA" id="ARBA00022786"/>
    </source>
</evidence>
<dbReference type="EC" id="2.3.2.31" evidence="6"/>
<name>A0A9W3DFI4_RAPSA</name>
<protein>
    <recommendedName>
        <fullName evidence="6">RBR-type E3 ubiquitin transferase</fullName>
        <ecNumber evidence="6">2.3.2.31</ecNumber>
    </recommendedName>
</protein>
<dbReference type="PROSITE" id="PS51873">
    <property type="entry name" value="TRIAD"/>
    <property type="match status" value="1"/>
</dbReference>
<feature type="domain" description="RING-type" evidence="14">
    <location>
        <begin position="282"/>
        <end position="328"/>
    </location>
</feature>
<dbReference type="Gene3D" id="1.20.120.1750">
    <property type="match status" value="1"/>
</dbReference>
<dbReference type="InterPro" id="IPR013083">
    <property type="entry name" value="Znf_RING/FYVE/PHD"/>
</dbReference>
<dbReference type="InterPro" id="IPR017907">
    <property type="entry name" value="Znf_RING_CS"/>
</dbReference>
<dbReference type="Gene3D" id="3.30.420.10">
    <property type="entry name" value="Ribonuclease H-like superfamily/Ribonuclease H"/>
    <property type="match status" value="1"/>
</dbReference>
<evidence type="ECO:0000313" key="16">
    <source>
        <dbReference type="Proteomes" id="UP000504610"/>
    </source>
</evidence>
<comment type="cofactor">
    <cofactor evidence="2">
        <name>Zn(2+)</name>
        <dbReference type="ChEBI" id="CHEBI:29105"/>
    </cofactor>
</comment>
<evidence type="ECO:0000259" key="14">
    <source>
        <dbReference type="PROSITE" id="PS50089"/>
    </source>
</evidence>
<evidence type="ECO:0000256" key="1">
    <source>
        <dbReference type="ARBA" id="ARBA00001798"/>
    </source>
</evidence>
<reference evidence="16" key="1">
    <citation type="journal article" date="2019" name="Database">
        <title>The radish genome database (RadishGD): an integrated information resource for radish genomics.</title>
        <authorList>
            <person name="Yu H.J."/>
            <person name="Baek S."/>
            <person name="Lee Y.J."/>
            <person name="Cho A."/>
            <person name="Mun J.H."/>
        </authorList>
    </citation>
    <scope>NUCLEOTIDE SEQUENCE [LARGE SCALE GENOMIC DNA]</scope>
    <source>
        <strain evidence="16">cv. WK10039</strain>
    </source>
</reference>
<dbReference type="CDD" id="cd22582">
    <property type="entry name" value="BRcat_RBR_unk"/>
    <property type="match status" value="1"/>
</dbReference>
<dbReference type="InterPro" id="IPR044066">
    <property type="entry name" value="TRIAD_supradom"/>
</dbReference>
<dbReference type="InterPro" id="IPR002156">
    <property type="entry name" value="RNaseH_domain"/>
</dbReference>
<feature type="domain" description="RING-type" evidence="15">
    <location>
        <begin position="278"/>
        <end position="482"/>
    </location>
</feature>
<evidence type="ECO:0000256" key="12">
    <source>
        <dbReference type="ARBA" id="ARBA00022833"/>
    </source>
</evidence>
<keyword evidence="16" id="KW-1185">Reference proteome</keyword>